<organism evidence="1 2">
    <name type="scientific">Sistotremastrum niveocremeum HHB9708</name>
    <dbReference type="NCBI Taxonomy" id="1314777"/>
    <lineage>
        <taxon>Eukaryota</taxon>
        <taxon>Fungi</taxon>
        <taxon>Dikarya</taxon>
        <taxon>Basidiomycota</taxon>
        <taxon>Agaricomycotina</taxon>
        <taxon>Agaricomycetes</taxon>
        <taxon>Sistotremastrales</taxon>
        <taxon>Sistotremastraceae</taxon>
        <taxon>Sertulicium</taxon>
        <taxon>Sertulicium niveocremeum</taxon>
    </lineage>
</organism>
<dbReference type="OrthoDB" id="3209743at2759"/>
<protein>
    <submittedName>
        <fullName evidence="1">Uncharacterized protein</fullName>
    </submittedName>
</protein>
<name>A0A164QR33_9AGAM</name>
<gene>
    <name evidence="1" type="ORF">SISNIDRAFT_416100</name>
</gene>
<accession>A0A164QR33</accession>
<dbReference type="Proteomes" id="UP000076722">
    <property type="component" value="Unassembled WGS sequence"/>
</dbReference>
<dbReference type="EMBL" id="KV419424">
    <property type="protein sequence ID" value="KZS89888.1"/>
    <property type="molecule type" value="Genomic_DNA"/>
</dbReference>
<dbReference type="AlphaFoldDB" id="A0A164QR33"/>
<proteinExistence type="predicted"/>
<keyword evidence="2" id="KW-1185">Reference proteome</keyword>
<sequence length="206" mass="23265">MGDRPVQVYYSPDVRNLDEWATRLNLPLSVDSLGAHYARAHRWLNSLKAQLIQNHAWKELPSTDPRILYTIEAEPLRPSTALPCSPSMSITLPSHASSFFSPERRVQWQMVFHSALFQGSRHTIQPVGSLLNLLQCLIPGMLLLAKEEDKPEGVWTTTRALPPPDWVNAHQSMLVEIFGSSHYKKLFKAASDNRIAFKVNRGVIGE</sequence>
<reference evidence="1 2" key="1">
    <citation type="journal article" date="2016" name="Mol. Biol. Evol.">
        <title>Comparative Genomics of Early-Diverging Mushroom-Forming Fungi Provides Insights into the Origins of Lignocellulose Decay Capabilities.</title>
        <authorList>
            <person name="Nagy L.G."/>
            <person name="Riley R."/>
            <person name="Tritt A."/>
            <person name="Adam C."/>
            <person name="Daum C."/>
            <person name="Floudas D."/>
            <person name="Sun H."/>
            <person name="Yadav J.S."/>
            <person name="Pangilinan J."/>
            <person name="Larsson K.H."/>
            <person name="Matsuura K."/>
            <person name="Barry K."/>
            <person name="Labutti K."/>
            <person name="Kuo R."/>
            <person name="Ohm R.A."/>
            <person name="Bhattacharya S.S."/>
            <person name="Shirouzu T."/>
            <person name="Yoshinaga Y."/>
            <person name="Martin F.M."/>
            <person name="Grigoriev I.V."/>
            <person name="Hibbett D.S."/>
        </authorList>
    </citation>
    <scope>NUCLEOTIDE SEQUENCE [LARGE SCALE GENOMIC DNA]</scope>
    <source>
        <strain evidence="1 2">HHB9708</strain>
    </source>
</reference>
<evidence type="ECO:0000313" key="2">
    <source>
        <dbReference type="Proteomes" id="UP000076722"/>
    </source>
</evidence>
<dbReference type="STRING" id="1314777.A0A164QR33"/>
<evidence type="ECO:0000313" key="1">
    <source>
        <dbReference type="EMBL" id="KZS89888.1"/>
    </source>
</evidence>